<accession>A0A1M5WZP0</accession>
<feature type="domain" description="Endonuclease GajA/Old nuclease/RecF-like AAA" evidence="2">
    <location>
        <begin position="54"/>
        <end position="504"/>
    </location>
</feature>
<evidence type="ECO:0000313" key="3">
    <source>
        <dbReference type="EMBL" id="SHH92644.1"/>
    </source>
</evidence>
<dbReference type="Pfam" id="PF13175">
    <property type="entry name" value="AAA_15"/>
    <property type="match status" value="1"/>
</dbReference>
<dbReference type="Proteomes" id="UP000184278">
    <property type="component" value="Unassembled WGS sequence"/>
</dbReference>
<keyword evidence="1" id="KW-0175">Coiled coil</keyword>
<dbReference type="InterPro" id="IPR027417">
    <property type="entry name" value="P-loop_NTPase"/>
</dbReference>
<dbReference type="InterPro" id="IPR051396">
    <property type="entry name" value="Bact_Antivir_Def_Nuclease"/>
</dbReference>
<organism evidence="3 4">
    <name type="scientific">Butyrivibrio fibrisolvens DSM 3071</name>
    <dbReference type="NCBI Taxonomy" id="1121131"/>
    <lineage>
        <taxon>Bacteria</taxon>
        <taxon>Bacillati</taxon>
        <taxon>Bacillota</taxon>
        <taxon>Clostridia</taxon>
        <taxon>Lachnospirales</taxon>
        <taxon>Lachnospiraceae</taxon>
        <taxon>Butyrivibrio</taxon>
    </lineage>
</organism>
<sequence>MELVYLYVEHLGMCIDNTEINFSKEYTVTYDRKNCNLKIKKEIDQNRINIYGNNIQDINVLVGKNGIGKSTIMRLLGLPERDRSQYFRFLKEKKQNNLQEININKWFVIYHLYGDNFAIEGYWVSLLENFLIDDPEVKPVYNIGFKYDFENGGKVKPINRLNDSHFNKDNLFYIYFQNNTGVNWFNEYVPEDKNDHESRDFFHRISCNVNSYESVMKYLIDSYCDSDFSARMGSKPGTKVDIQLKNINKLSNSLSRKIINDLGKKIYGNEGNVTTSLYNADSQRENEKYSIPQRFVINYLETCVYCCCDHIDFTDKVIDNGKNNPYSKITECEDSYKERKKYLLEVLSKAEGIFISTFQSIVETLEKIPSKYFVNAFSISALISELKPGELDDLMKRLDENSISKLYPNQNVILSVTFTNMSSGEAHFIDIFASIHEALQTRKRMAANTVNPGEQTCILLLDEPDMSFHPEWSRTFIDNLTHFLKNSYKDINFQVIITTHSPLMLSDIQSDSIYCLGKDDDGNLQVSHPKYGLLSGINDILIDGFFTKSLFGEFAEGFAKDIVKRLNELEEDIDKWRIDQDDFDKEYKDLSKRIDILGGGLIKDSLMQRLTMARKWLYMRNGYDQD</sequence>
<dbReference type="AlphaFoldDB" id="A0A1M5WZP0"/>
<evidence type="ECO:0000259" key="2">
    <source>
        <dbReference type="Pfam" id="PF13175"/>
    </source>
</evidence>
<evidence type="ECO:0000313" key="4">
    <source>
        <dbReference type="Proteomes" id="UP000184278"/>
    </source>
</evidence>
<dbReference type="OrthoDB" id="9801813at2"/>
<evidence type="ECO:0000256" key="1">
    <source>
        <dbReference type="SAM" id="Coils"/>
    </source>
</evidence>
<dbReference type="RefSeq" id="WP_073386263.1">
    <property type="nucleotide sequence ID" value="NZ_FQXK01000009.1"/>
</dbReference>
<dbReference type="EMBL" id="FQXK01000009">
    <property type="protein sequence ID" value="SHH92644.1"/>
    <property type="molecule type" value="Genomic_DNA"/>
</dbReference>
<protein>
    <submittedName>
        <fullName evidence="3">AAA domain-containing protein, putative AbiEii toxin, Type IV TA system</fullName>
    </submittedName>
</protein>
<dbReference type="InterPro" id="IPR041685">
    <property type="entry name" value="AAA_GajA/Old/RecF-like"/>
</dbReference>
<gene>
    <name evidence="3" type="ORF">SAMN02745229_01187</name>
</gene>
<dbReference type="STRING" id="1121131.SAMN02745229_01187"/>
<name>A0A1M5WZP0_BUTFI</name>
<dbReference type="Gene3D" id="3.40.50.300">
    <property type="entry name" value="P-loop containing nucleotide triphosphate hydrolases"/>
    <property type="match status" value="1"/>
</dbReference>
<dbReference type="PANTHER" id="PTHR43581:SF2">
    <property type="entry name" value="EXCINUCLEASE ATPASE SUBUNIT"/>
    <property type="match status" value="1"/>
</dbReference>
<dbReference type="PANTHER" id="PTHR43581">
    <property type="entry name" value="ATP/GTP PHOSPHATASE"/>
    <property type="match status" value="1"/>
</dbReference>
<dbReference type="SUPFAM" id="SSF52540">
    <property type="entry name" value="P-loop containing nucleoside triphosphate hydrolases"/>
    <property type="match status" value="1"/>
</dbReference>
<reference evidence="4" key="1">
    <citation type="submission" date="2016-11" db="EMBL/GenBank/DDBJ databases">
        <authorList>
            <person name="Varghese N."/>
            <person name="Submissions S."/>
        </authorList>
    </citation>
    <scope>NUCLEOTIDE SEQUENCE [LARGE SCALE GENOMIC DNA]</scope>
    <source>
        <strain evidence="4">DSM 3071</strain>
    </source>
</reference>
<feature type="coiled-coil region" evidence="1">
    <location>
        <begin position="559"/>
        <end position="586"/>
    </location>
</feature>
<keyword evidence="4" id="KW-1185">Reference proteome</keyword>
<proteinExistence type="predicted"/>